<reference evidence="5 6" key="1">
    <citation type="submission" date="2018-01" db="EMBL/GenBank/DDBJ databases">
        <title>Draft genome of the type strain Pseudomonas oceani DSM 100277 isolated from the deep water in Okinawa trough, northwestern Pacific Ocean.</title>
        <authorList>
            <person name="Gomila M."/>
            <person name="Mulet M."/>
            <person name="Garcia-Valdes E."/>
            <person name="Lalucat J."/>
        </authorList>
    </citation>
    <scope>NUCLEOTIDE SEQUENCE [LARGE SCALE GENOMIC DNA]</scope>
    <source>
        <strain evidence="5 6">DSM 100277</strain>
    </source>
</reference>
<keyword evidence="6" id="KW-1185">Reference proteome</keyword>
<sequence length="353" mass="37680">MDSQINHSASTPADVLLIDGLRTPQINATTLQSSGFGLLDLAVQCSAPLLLRCAVTPHLLDSLILAAEAEPQVRDLRKRLRLDTDTALYQCDHGLSAVALASQQIRSGDADLVLVLSSDLKATPQNDLLTSAQRLARLFDVQDEDASAFAEASRLRADDAEQGGLTNRHRTTLFDSQGHACTEDQPDAVAGACALLLASPRGLQRLKRTPLAHLGASSHAQAPAEYPTLAPLLAATRLLGQQQLSLADIDLWELPESPALALLSHLAAWQDADFCHRQLGLEQPVGRLDPCSLNVHGGSIALGALSATDGCRQLLQLADNLQRNHLPRGIVCEQHAGGHALALLITRPQETSE</sequence>
<accession>A0A2P4ES95</accession>
<gene>
    <name evidence="5" type="ORF">C1949_15265</name>
</gene>
<dbReference type="Gene3D" id="3.40.47.10">
    <property type="match status" value="2"/>
</dbReference>
<dbReference type="SUPFAM" id="SSF53901">
    <property type="entry name" value="Thiolase-like"/>
    <property type="match status" value="2"/>
</dbReference>
<protein>
    <recommendedName>
        <fullName evidence="4">Thiolase C-terminal domain-containing protein</fullName>
    </recommendedName>
</protein>
<keyword evidence="3" id="KW-0012">Acyltransferase</keyword>
<dbReference type="GO" id="GO:0003988">
    <property type="term" value="F:acetyl-CoA C-acyltransferase activity"/>
    <property type="evidence" value="ECO:0007669"/>
    <property type="project" value="UniProtKB-ARBA"/>
</dbReference>
<dbReference type="EMBL" id="PPSK01000017">
    <property type="protein sequence ID" value="POB01871.1"/>
    <property type="molecule type" value="Genomic_DNA"/>
</dbReference>
<evidence type="ECO:0000313" key="6">
    <source>
        <dbReference type="Proteomes" id="UP000243451"/>
    </source>
</evidence>
<evidence type="ECO:0000313" key="5">
    <source>
        <dbReference type="EMBL" id="POB01871.1"/>
    </source>
</evidence>
<dbReference type="PANTHER" id="PTHR18919:SF151">
    <property type="entry name" value="BLR2427 PROTEIN"/>
    <property type="match status" value="1"/>
</dbReference>
<evidence type="ECO:0000256" key="3">
    <source>
        <dbReference type="ARBA" id="ARBA00023315"/>
    </source>
</evidence>
<evidence type="ECO:0000256" key="2">
    <source>
        <dbReference type="ARBA" id="ARBA00022679"/>
    </source>
</evidence>
<dbReference type="InterPro" id="IPR016039">
    <property type="entry name" value="Thiolase-like"/>
</dbReference>
<proteinExistence type="inferred from homology"/>
<name>A0A2P4ES95_9GAMM</name>
<dbReference type="Pfam" id="PF02803">
    <property type="entry name" value="Thiolase_C"/>
    <property type="match status" value="1"/>
</dbReference>
<dbReference type="InterPro" id="IPR020617">
    <property type="entry name" value="Thiolase_C"/>
</dbReference>
<dbReference type="PANTHER" id="PTHR18919">
    <property type="entry name" value="ACETYL-COA C-ACYLTRANSFERASE"/>
    <property type="match status" value="1"/>
</dbReference>
<dbReference type="InterPro" id="IPR002155">
    <property type="entry name" value="Thiolase"/>
</dbReference>
<evidence type="ECO:0000256" key="1">
    <source>
        <dbReference type="ARBA" id="ARBA00010982"/>
    </source>
</evidence>
<dbReference type="OrthoDB" id="7030439at2"/>
<organism evidence="5 6">
    <name type="scientific">Halopseudomonas oceani</name>
    <dbReference type="NCBI Taxonomy" id="1708783"/>
    <lineage>
        <taxon>Bacteria</taxon>
        <taxon>Pseudomonadati</taxon>
        <taxon>Pseudomonadota</taxon>
        <taxon>Gammaproteobacteria</taxon>
        <taxon>Pseudomonadales</taxon>
        <taxon>Pseudomonadaceae</taxon>
        <taxon>Halopseudomonas</taxon>
    </lineage>
</organism>
<comment type="caution">
    <text evidence="5">The sequence shown here is derived from an EMBL/GenBank/DDBJ whole genome shotgun (WGS) entry which is preliminary data.</text>
</comment>
<evidence type="ECO:0000259" key="4">
    <source>
        <dbReference type="Pfam" id="PF02803"/>
    </source>
</evidence>
<dbReference type="AlphaFoldDB" id="A0A2P4ES95"/>
<dbReference type="Proteomes" id="UP000243451">
    <property type="component" value="Unassembled WGS sequence"/>
</dbReference>
<keyword evidence="2" id="KW-0808">Transferase</keyword>
<feature type="domain" description="Thiolase C-terminal" evidence="4">
    <location>
        <begin position="209"/>
        <end position="346"/>
    </location>
</feature>
<dbReference type="RefSeq" id="WP_104739331.1">
    <property type="nucleotide sequence ID" value="NZ_BMHR01000015.1"/>
</dbReference>
<dbReference type="PIRSF" id="PIRSF000429">
    <property type="entry name" value="Ac-CoA_Ac_transf"/>
    <property type="match status" value="1"/>
</dbReference>
<comment type="similarity">
    <text evidence="1">Belongs to the thiolase-like superfamily. Thiolase family.</text>
</comment>